<dbReference type="GO" id="GO:0033353">
    <property type="term" value="P:S-adenosylmethionine cycle"/>
    <property type="evidence" value="ECO:0007669"/>
    <property type="project" value="TreeGrafter"/>
</dbReference>
<reference evidence="1 2" key="1">
    <citation type="journal article" date="2014" name="Genome Biol. Evol.">
        <title>The genome of the myxosporean Thelohanellus kitauei shows adaptations to nutrient acquisition within its fish host.</title>
        <authorList>
            <person name="Yang Y."/>
            <person name="Xiong J."/>
            <person name="Zhou Z."/>
            <person name="Huo F."/>
            <person name="Miao W."/>
            <person name="Ran C."/>
            <person name="Liu Y."/>
            <person name="Zhang J."/>
            <person name="Feng J."/>
            <person name="Wang M."/>
            <person name="Wang M."/>
            <person name="Wang L."/>
            <person name="Yao B."/>
        </authorList>
    </citation>
    <scope>NUCLEOTIDE SEQUENCE [LARGE SCALE GENOMIC DNA]</scope>
    <source>
        <strain evidence="1">Wuqing</strain>
    </source>
</reference>
<dbReference type="Proteomes" id="UP000031668">
    <property type="component" value="Unassembled WGS sequence"/>
</dbReference>
<protein>
    <submittedName>
        <fullName evidence="1">Adenosylhomocysteinase B</fullName>
    </submittedName>
</protein>
<dbReference type="AlphaFoldDB" id="A0A0C2J6C7"/>
<keyword evidence="2" id="KW-1185">Reference proteome</keyword>
<proteinExistence type="predicted"/>
<name>A0A0C2J6C7_THEKT</name>
<dbReference type="EMBL" id="JWZT01000877">
    <property type="protein sequence ID" value="KII73349.1"/>
    <property type="molecule type" value="Genomic_DNA"/>
</dbReference>
<evidence type="ECO:0000313" key="2">
    <source>
        <dbReference type="Proteomes" id="UP000031668"/>
    </source>
</evidence>
<accession>A0A0C2J6C7</accession>
<comment type="caution">
    <text evidence="1">The sequence shown here is derived from an EMBL/GenBank/DDBJ whole genome shotgun (WGS) entry which is preliminary data.</text>
</comment>
<dbReference type="Pfam" id="PF05221">
    <property type="entry name" value="AdoHcyase"/>
    <property type="match status" value="1"/>
</dbReference>
<sequence>MAEREIMGLVDLRKKYSEEQIFKGLRIAGCIHITFETAVLIETLVACGSEVRWCSSDTLSTNDYAAAALAKSGISVFGWKGKTPGDFKWCQEQTLKFKEGTLNLLIDDGGFIAALLYEKYPEMLEGLKGMVEQTTVGVS</sequence>
<dbReference type="SUPFAM" id="SSF52283">
    <property type="entry name" value="Formate/glycerate dehydrogenase catalytic domain-like"/>
    <property type="match status" value="1"/>
</dbReference>
<gene>
    <name evidence="1" type="ORF">RF11_02336</name>
</gene>
<evidence type="ECO:0000313" key="1">
    <source>
        <dbReference type="EMBL" id="KII73349.1"/>
    </source>
</evidence>
<dbReference type="OMA" id="THNIFEF"/>
<organism evidence="1 2">
    <name type="scientific">Thelohanellus kitauei</name>
    <name type="common">Myxosporean</name>
    <dbReference type="NCBI Taxonomy" id="669202"/>
    <lineage>
        <taxon>Eukaryota</taxon>
        <taxon>Metazoa</taxon>
        <taxon>Cnidaria</taxon>
        <taxon>Myxozoa</taxon>
        <taxon>Myxosporea</taxon>
        <taxon>Bivalvulida</taxon>
        <taxon>Platysporina</taxon>
        <taxon>Myxobolidae</taxon>
        <taxon>Thelohanellus</taxon>
    </lineage>
</organism>
<dbReference type="OrthoDB" id="10007170at2759"/>
<dbReference type="InterPro" id="IPR000043">
    <property type="entry name" value="Adenosylhomocysteinase-like"/>
</dbReference>
<dbReference type="Gene3D" id="3.40.50.1480">
    <property type="entry name" value="Adenosylhomocysteinase-like"/>
    <property type="match status" value="1"/>
</dbReference>
<dbReference type="InterPro" id="IPR042172">
    <property type="entry name" value="Adenosylhomocyst_ase-like_sf"/>
</dbReference>
<dbReference type="PANTHER" id="PTHR23420:SF0">
    <property type="entry name" value="ADENOSYLHOMOCYSTEINASE"/>
    <property type="match status" value="1"/>
</dbReference>
<dbReference type="PANTHER" id="PTHR23420">
    <property type="entry name" value="ADENOSYLHOMOCYSTEINASE"/>
    <property type="match status" value="1"/>
</dbReference>
<dbReference type="GO" id="GO:0004013">
    <property type="term" value="F:adenosylhomocysteinase activity"/>
    <property type="evidence" value="ECO:0007669"/>
    <property type="project" value="TreeGrafter"/>
</dbReference>
<dbReference type="GO" id="GO:0005829">
    <property type="term" value="C:cytosol"/>
    <property type="evidence" value="ECO:0007669"/>
    <property type="project" value="TreeGrafter"/>
</dbReference>